<dbReference type="Gene3D" id="1.50.10.20">
    <property type="match status" value="1"/>
</dbReference>
<organism evidence="1 2">
    <name type="scientific">Streptomyces rectiviolaceus</name>
    <dbReference type="NCBI Taxonomy" id="332591"/>
    <lineage>
        <taxon>Bacteria</taxon>
        <taxon>Bacillati</taxon>
        <taxon>Actinomycetota</taxon>
        <taxon>Actinomycetes</taxon>
        <taxon>Kitasatosporales</taxon>
        <taxon>Streptomycetaceae</taxon>
        <taxon>Streptomyces</taxon>
    </lineage>
</organism>
<dbReference type="Pfam" id="PF05147">
    <property type="entry name" value="LANC_like"/>
    <property type="match status" value="1"/>
</dbReference>
<evidence type="ECO:0000313" key="2">
    <source>
        <dbReference type="Proteomes" id="UP001501637"/>
    </source>
</evidence>
<reference evidence="2" key="1">
    <citation type="journal article" date="2019" name="Int. J. Syst. Evol. Microbiol.">
        <title>The Global Catalogue of Microorganisms (GCM) 10K type strain sequencing project: providing services to taxonomists for standard genome sequencing and annotation.</title>
        <authorList>
            <consortium name="The Broad Institute Genomics Platform"/>
            <consortium name="The Broad Institute Genome Sequencing Center for Infectious Disease"/>
            <person name="Wu L."/>
            <person name="Ma J."/>
        </authorList>
    </citation>
    <scope>NUCLEOTIDE SEQUENCE [LARGE SCALE GENOMIC DNA]</scope>
    <source>
        <strain evidence="2">JCM 9092</strain>
    </source>
</reference>
<dbReference type="RefSeq" id="WP_344518483.1">
    <property type="nucleotide sequence ID" value="NZ_BAAAUG010000010.1"/>
</dbReference>
<dbReference type="SMART" id="SM01260">
    <property type="entry name" value="LANC_like"/>
    <property type="match status" value="1"/>
</dbReference>
<evidence type="ECO:0000313" key="1">
    <source>
        <dbReference type="EMBL" id="GAA3082928.1"/>
    </source>
</evidence>
<dbReference type="PRINTS" id="PR01955">
    <property type="entry name" value="LANCFRANKIA"/>
</dbReference>
<keyword evidence="2" id="KW-1185">Reference proteome</keyword>
<proteinExistence type="predicted"/>
<name>A0ABP6M9H8_9ACTN</name>
<gene>
    <name evidence="1" type="ORF">GCM10010449_03560</name>
</gene>
<comment type="caution">
    <text evidence="1">The sequence shown here is derived from an EMBL/GenBank/DDBJ whole genome shotgun (WGS) entry which is preliminary data.</text>
</comment>
<protein>
    <recommendedName>
        <fullName evidence="3">Lanthionine synthetase</fullName>
    </recommendedName>
</protein>
<accession>A0ABP6M9H8</accession>
<dbReference type="EMBL" id="BAAAUG010000010">
    <property type="protein sequence ID" value="GAA3082928.1"/>
    <property type="molecule type" value="Genomic_DNA"/>
</dbReference>
<dbReference type="SUPFAM" id="SSF158745">
    <property type="entry name" value="LanC-like"/>
    <property type="match status" value="1"/>
</dbReference>
<dbReference type="Proteomes" id="UP001501637">
    <property type="component" value="Unassembled WGS sequence"/>
</dbReference>
<dbReference type="PRINTS" id="PR01950">
    <property type="entry name" value="LANCSUPER"/>
</dbReference>
<evidence type="ECO:0008006" key="3">
    <source>
        <dbReference type="Google" id="ProtNLM"/>
    </source>
</evidence>
<sequence>MTATSLPPRTQDLSEGPLGIALLDIESGDLPAARRHIAQAVVHGVSAGANASLFHGAPALEFVLARAGHAGRDVRDVVDRVVDARLTAARRRQESGVLPNLAEWDLIRGLTGLGALLLTRGAPSARLTDVLSYLVSLSRPVRLEGRDLPGWWSAVGPAGEEMPDGHSNNGMAHGIAGPLAALSLAARHGVQVPGQSEAIALFARWLDWYGGSYWTPRAHLDTKRPSGPEPARQSWCYGRPGIARAQQLAALALRDANRRQAAEDTLIHTLTDPFTLARITDATLCHGWAGLIALTRAVAADSPTPERFTPVVDNLHQRLTADLDRLPKPGFMEGRSGAHLALNASNATDWTSVLLIT</sequence>
<dbReference type="InterPro" id="IPR007822">
    <property type="entry name" value="LANC-like"/>
</dbReference>